<feature type="compositionally biased region" description="Pro residues" evidence="1">
    <location>
        <begin position="33"/>
        <end position="49"/>
    </location>
</feature>
<reference evidence="2 3" key="1">
    <citation type="journal article" date="2016" name="Mol. Biol. Evol.">
        <title>Comparative Genomics of Early-Diverging Mushroom-Forming Fungi Provides Insights into the Origins of Lignocellulose Decay Capabilities.</title>
        <authorList>
            <person name="Nagy L.G."/>
            <person name="Riley R."/>
            <person name="Tritt A."/>
            <person name="Adam C."/>
            <person name="Daum C."/>
            <person name="Floudas D."/>
            <person name="Sun H."/>
            <person name="Yadav J.S."/>
            <person name="Pangilinan J."/>
            <person name="Larsson K.H."/>
            <person name="Matsuura K."/>
            <person name="Barry K."/>
            <person name="Labutti K."/>
            <person name="Kuo R."/>
            <person name="Ohm R.A."/>
            <person name="Bhattacharya S.S."/>
            <person name="Shirouzu T."/>
            <person name="Yoshinaga Y."/>
            <person name="Martin F.M."/>
            <person name="Grigoriev I.V."/>
            <person name="Hibbett D.S."/>
        </authorList>
    </citation>
    <scope>NUCLEOTIDE SEQUENCE [LARGE SCALE GENOMIC DNA]</scope>
    <source>
        <strain evidence="2 3">HHB10207 ss-3</strain>
    </source>
</reference>
<dbReference type="Proteomes" id="UP000076798">
    <property type="component" value="Unassembled WGS sequence"/>
</dbReference>
<feature type="compositionally biased region" description="Polar residues" evidence="1">
    <location>
        <begin position="202"/>
        <end position="211"/>
    </location>
</feature>
<organism evidence="2 3">
    <name type="scientific">Sistotremastrum suecicum HHB10207 ss-3</name>
    <dbReference type="NCBI Taxonomy" id="1314776"/>
    <lineage>
        <taxon>Eukaryota</taxon>
        <taxon>Fungi</taxon>
        <taxon>Dikarya</taxon>
        <taxon>Basidiomycota</taxon>
        <taxon>Agaricomycotina</taxon>
        <taxon>Agaricomycetes</taxon>
        <taxon>Sistotremastrales</taxon>
        <taxon>Sistotremastraceae</taxon>
        <taxon>Sistotremastrum</taxon>
    </lineage>
</organism>
<sequence length="281" mass="30204">MSQVSNWMINARRRILAPAKRAHERQAATTARPNPPPVNTPSTNPLPAPVNLPHGLGLGIHLTVGLNEPTRHHLFTGSPVSYHGATGSDLLSRSLSLSRANFSPAGPSSPSHYYPTSHSHVRSASWDYPTRAPIIHDLPQSGNPSSQPLTSSPAQDEEPSSELARSTYSLPSSISYIPPTAPIPSTPTNTVQTRIVYPSPQSPHSPATPRTHSPLPYPSPSLGTQSSTYVTPRSQPVREHSHRIPSTDETGENSETRRTASETVSPHIPDSEYGESAPYAS</sequence>
<accession>A0A166BQH2</accession>
<feature type="region of interest" description="Disordered" evidence="1">
    <location>
        <begin position="195"/>
        <end position="281"/>
    </location>
</feature>
<evidence type="ECO:0000313" key="3">
    <source>
        <dbReference type="Proteomes" id="UP000076798"/>
    </source>
</evidence>
<feature type="compositionally biased region" description="Polar residues" evidence="1">
    <location>
        <begin position="140"/>
        <end position="154"/>
    </location>
</feature>
<feature type="region of interest" description="Disordered" evidence="1">
    <location>
        <begin position="133"/>
        <end position="166"/>
    </location>
</feature>
<dbReference type="OrthoDB" id="10056939at2759"/>
<protein>
    <submittedName>
        <fullName evidence="2">Uncharacterized protein</fullName>
    </submittedName>
</protein>
<evidence type="ECO:0000313" key="2">
    <source>
        <dbReference type="EMBL" id="KZT36631.1"/>
    </source>
</evidence>
<dbReference type="AlphaFoldDB" id="A0A166BQH2"/>
<keyword evidence="3" id="KW-1185">Reference proteome</keyword>
<evidence type="ECO:0000256" key="1">
    <source>
        <dbReference type="SAM" id="MobiDB-lite"/>
    </source>
</evidence>
<name>A0A166BQH2_9AGAM</name>
<feature type="region of interest" description="Disordered" evidence="1">
    <location>
        <begin position="19"/>
        <end position="49"/>
    </location>
</feature>
<dbReference type="EMBL" id="KV428102">
    <property type="protein sequence ID" value="KZT36631.1"/>
    <property type="molecule type" value="Genomic_DNA"/>
</dbReference>
<gene>
    <name evidence="2" type="ORF">SISSUDRAFT_1007246</name>
</gene>
<proteinExistence type="predicted"/>
<feature type="compositionally biased region" description="Polar residues" evidence="1">
    <location>
        <begin position="221"/>
        <end position="234"/>
    </location>
</feature>